<evidence type="ECO:0000259" key="7">
    <source>
        <dbReference type="PROSITE" id="PS51831"/>
    </source>
</evidence>
<dbReference type="Proteomes" id="UP001055911">
    <property type="component" value="Chromosome"/>
</dbReference>
<organism evidence="8 9">
    <name type="scientific">Fructilactobacillus cliffordii</name>
    <dbReference type="NCBI Taxonomy" id="2940299"/>
    <lineage>
        <taxon>Bacteria</taxon>
        <taxon>Bacillati</taxon>
        <taxon>Bacillota</taxon>
        <taxon>Bacilli</taxon>
        <taxon>Lactobacillales</taxon>
        <taxon>Lactobacillaceae</taxon>
        <taxon>Fructilactobacillus</taxon>
    </lineage>
</organism>
<keyword evidence="3" id="KW-0547">Nucleotide-binding</keyword>
<dbReference type="CDD" id="cd00077">
    <property type="entry name" value="HDc"/>
    <property type="match status" value="1"/>
</dbReference>
<gene>
    <name evidence="8" type="primary">yqeK</name>
    <name evidence="8" type="ORF">M3M40_02820</name>
</gene>
<dbReference type="GO" id="GO:0008803">
    <property type="term" value="F:bis(5'-nucleosyl)-tetraphosphatase (symmetrical) activity"/>
    <property type="evidence" value="ECO:0007669"/>
    <property type="project" value="UniProtKB-EC"/>
</dbReference>
<dbReference type="NCBIfam" id="TIGR00488">
    <property type="entry name" value="bis(5'-nucleosyl)-tetraphosphatase (symmetrical) YqeK"/>
    <property type="match status" value="1"/>
</dbReference>
<dbReference type="EC" id="3.6.1.41" evidence="1"/>
<evidence type="ECO:0000256" key="2">
    <source>
        <dbReference type="ARBA" id="ARBA00022723"/>
    </source>
</evidence>
<dbReference type="EMBL" id="CP097119">
    <property type="protein sequence ID" value="USS89737.1"/>
    <property type="molecule type" value="Genomic_DNA"/>
</dbReference>
<evidence type="ECO:0000256" key="3">
    <source>
        <dbReference type="ARBA" id="ARBA00022741"/>
    </source>
</evidence>
<feature type="domain" description="HD" evidence="7">
    <location>
        <begin position="31"/>
        <end position="145"/>
    </location>
</feature>
<comment type="catalytic activity">
    <reaction evidence="6">
        <text>P(1),P(4)-bis(5'-adenosyl) tetraphosphate + H2O = 2 ADP + 2 H(+)</text>
        <dbReference type="Rhea" id="RHEA:24252"/>
        <dbReference type="ChEBI" id="CHEBI:15377"/>
        <dbReference type="ChEBI" id="CHEBI:15378"/>
        <dbReference type="ChEBI" id="CHEBI:58141"/>
        <dbReference type="ChEBI" id="CHEBI:456216"/>
        <dbReference type="EC" id="3.6.1.41"/>
    </reaction>
</comment>
<dbReference type="Gene3D" id="1.10.3210.10">
    <property type="entry name" value="Hypothetical protein af1432"/>
    <property type="match status" value="1"/>
</dbReference>
<accession>A0A9Q9E3F5</accession>
<keyword evidence="5" id="KW-0408">Iron</keyword>
<name>A0A9Q9E3F5_9LACO</name>
<evidence type="ECO:0000256" key="1">
    <source>
        <dbReference type="ARBA" id="ARBA00012506"/>
    </source>
</evidence>
<dbReference type="PROSITE" id="PS51831">
    <property type="entry name" value="HD"/>
    <property type="match status" value="1"/>
</dbReference>
<dbReference type="PANTHER" id="PTHR35795:SF1">
    <property type="entry name" value="BIS(5'-NUCLEOSYL)-TETRAPHOSPHATASE, SYMMETRICAL"/>
    <property type="match status" value="1"/>
</dbReference>
<dbReference type="AlphaFoldDB" id="A0A9Q9E3F5"/>
<evidence type="ECO:0000256" key="5">
    <source>
        <dbReference type="ARBA" id="ARBA00023004"/>
    </source>
</evidence>
<protein>
    <recommendedName>
        <fullName evidence="1">bis(5'-nucleosyl)-tetraphosphatase (symmetrical)</fullName>
        <ecNumber evidence="1">3.6.1.41</ecNumber>
    </recommendedName>
</protein>
<proteinExistence type="predicted"/>
<dbReference type="SMART" id="SM00471">
    <property type="entry name" value="HDc"/>
    <property type="match status" value="1"/>
</dbReference>
<keyword evidence="2" id="KW-0479">Metal-binding</keyword>
<dbReference type="GO" id="GO:0046872">
    <property type="term" value="F:metal ion binding"/>
    <property type="evidence" value="ECO:0007669"/>
    <property type="project" value="UniProtKB-KW"/>
</dbReference>
<sequence>MAHVNLNYQAYADFNRDEIIAKMSKHLKQSRLDHCLRVEQTAIELAQENDGDVTVAGLAGLVHDYAKQRDVDEFTALIKQDHLDPELLKYGRAIWHGYVGYLMIQRELGINDNRILRAVKYHTIGAPVMDVYAQIVYMADYIEPERDFSGVDEARAITHHNLWDGVVYQNAQTMKRLVNNQQAIYPAAIVAYNVIAAGQK</sequence>
<dbReference type="InterPro" id="IPR006674">
    <property type="entry name" value="HD_domain"/>
</dbReference>
<dbReference type="InterPro" id="IPR051094">
    <property type="entry name" value="Diverse_Catalytic_Enzymes"/>
</dbReference>
<evidence type="ECO:0000256" key="6">
    <source>
        <dbReference type="ARBA" id="ARBA00049417"/>
    </source>
</evidence>
<dbReference type="Pfam" id="PF01966">
    <property type="entry name" value="HD"/>
    <property type="match status" value="1"/>
</dbReference>
<evidence type="ECO:0000313" key="8">
    <source>
        <dbReference type="EMBL" id="USS89737.1"/>
    </source>
</evidence>
<dbReference type="SUPFAM" id="SSF109604">
    <property type="entry name" value="HD-domain/PDEase-like"/>
    <property type="match status" value="1"/>
</dbReference>
<keyword evidence="4 8" id="KW-0378">Hydrolase</keyword>
<keyword evidence="9" id="KW-1185">Reference proteome</keyword>
<evidence type="ECO:0000256" key="4">
    <source>
        <dbReference type="ARBA" id="ARBA00022801"/>
    </source>
</evidence>
<dbReference type="InterPro" id="IPR003607">
    <property type="entry name" value="HD/PDEase_dom"/>
</dbReference>
<reference evidence="8" key="1">
    <citation type="submission" date="2022-05" db="EMBL/GenBank/DDBJ databases">
        <authorList>
            <person name="Oliphant S.A."/>
            <person name="Watson-Haigh N.S."/>
            <person name="Sumby K.M."/>
            <person name="Gardner J.M."/>
            <person name="Jiranek V."/>
        </authorList>
    </citation>
    <scope>NUCLEOTIDE SEQUENCE</scope>
    <source>
        <strain evidence="8">KI4_B1</strain>
    </source>
</reference>
<dbReference type="RefSeq" id="WP_252767284.1">
    <property type="nucleotide sequence ID" value="NZ_CP097119.1"/>
</dbReference>
<dbReference type="InterPro" id="IPR005249">
    <property type="entry name" value="YqeK"/>
</dbReference>
<dbReference type="PANTHER" id="PTHR35795">
    <property type="entry name" value="SLR1885 PROTEIN"/>
    <property type="match status" value="1"/>
</dbReference>
<dbReference type="GO" id="GO:0000166">
    <property type="term" value="F:nucleotide binding"/>
    <property type="evidence" value="ECO:0007669"/>
    <property type="project" value="UniProtKB-KW"/>
</dbReference>
<evidence type="ECO:0000313" key="9">
    <source>
        <dbReference type="Proteomes" id="UP001055911"/>
    </source>
</evidence>